<evidence type="ECO:0000256" key="1">
    <source>
        <dbReference type="SAM" id="MobiDB-lite"/>
    </source>
</evidence>
<feature type="region of interest" description="Disordered" evidence="1">
    <location>
        <begin position="39"/>
        <end position="67"/>
    </location>
</feature>
<name>A0ABS0TS01_SERPR</name>
<dbReference type="EMBL" id="JAEHSL010000007">
    <property type="protein sequence ID" value="MBI6181127.1"/>
    <property type="molecule type" value="Genomic_DNA"/>
</dbReference>
<dbReference type="InterPro" id="IPR008713">
    <property type="entry name" value="Phage_lambda_NinG"/>
</dbReference>
<dbReference type="Proteomes" id="UP000639004">
    <property type="component" value="Unassembled WGS sequence"/>
</dbReference>
<proteinExistence type="predicted"/>
<sequence>MNNIPKARPCKVCKARFKPEAIFQWWCCPAHEAAYKSSQLDKQRQQQNASRQRSLEKLKQAKPATKRKTKTVIKTIRTCKPSVADYAQVAINRYVCIRDYGKPCISCGQPMTDSGFSRMECGHYRSRGAAKHLRFHLHNMAGQCHHCNQVLSGNRTGFQLGLLVRIGTEKVDALDNDSRLGLFNDEYYQRIKSIFTRKARRLEKRRANQLEAAA</sequence>
<dbReference type="Pfam" id="PF05766">
    <property type="entry name" value="NinG"/>
    <property type="match status" value="1"/>
</dbReference>
<evidence type="ECO:0000313" key="3">
    <source>
        <dbReference type="Proteomes" id="UP000639004"/>
    </source>
</evidence>
<organism evidence="2 3">
    <name type="scientific">Serratia proteamaculans</name>
    <dbReference type="NCBI Taxonomy" id="28151"/>
    <lineage>
        <taxon>Bacteria</taxon>
        <taxon>Pseudomonadati</taxon>
        <taxon>Pseudomonadota</taxon>
        <taxon>Gammaproteobacteria</taxon>
        <taxon>Enterobacterales</taxon>
        <taxon>Yersiniaceae</taxon>
        <taxon>Serratia</taxon>
    </lineage>
</organism>
<accession>A0ABS0TS01</accession>
<reference evidence="2 3" key="1">
    <citation type="submission" date="2020-12" db="EMBL/GenBank/DDBJ databases">
        <title>Enhanced detection system for hospital associated transmission using whole genome sequencing surveillance.</title>
        <authorList>
            <person name="Harrison L.H."/>
            <person name="Van Tyne D."/>
            <person name="Marsh J.W."/>
            <person name="Griffith M.P."/>
            <person name="Snyder D.J."/>
            <person name="Cooper V.S."/>
            <person name="Mustapha M."/>
        </authorList>
    </citation>
    <scope>NUCLEOTIDE SEQUENCE [LARGE SCALE GENOMIC DNA]</scope>
    <source>
        <strain evidence="2 3">SER00238</strain>
    </source>
</reference>
<evidence type="ECO:0000313" key="2">
    <source>
        <dbReference type="EMBL" id="MBI6181127.1"/>
    </source>
</evidence>
<protein>
    <submittedName>
        <fullName evidence="2">Recombination protein NinG</fullName>
    </submittedName>
</protein>
<gene>
    <name evidence="2" type="ORF">JEQ07_12055</name>
</gene>
<comment type="caution">
    <text evidence="2">The sequence shown here is derived from an EMBL/GenBank/DDBJ whole genome shotgun (WGS) entry which is preliminary data.</text>
</comment>
<keyword evidence="3" id="KW-1185">Reference proteome</keyword>
<dbReference type="RefSeq" id="WP_198642324.1">
    <property type="nucleotide sequence ID" value="NZ_JAEHSL010000007.1"/>
</dbReference>